<dbReference type="Gene3D" id="2.40.160.10">
    <property type="entry name" value="Porin"/>
    <property type="match status" value="1"/>
</dbReference>
<dbReference type="EMBL" id="FXAH01000013">
    <property type="protein sequence ID" value="SMF63040.1"/>
    <property type="molecule type" value="Genomic_DNA"/>
</dbReference>
<gene>
    <name evidence="5" type="ORF">SAMN06295900_11363</name>
</gene>
<evidence type="ECO:0000256" key="3">
    <source>
        <dbReference type="ARBA" id="ARBA00022729"/>
    </source>
</evidence>
<dbReference type="PANTHER" id="PTHR34596">
    <property type="entry name" value="CHITOPORIN"/>
    <property type="match status" value="1"/>
</dbReference>
<feature type="chain" id="PRO_5012146215" evidence="4">
    <location>
        <begin position="33"/>
        <end position="466"/>
    </location>
</feature>
<evidence type="ECO:0000313" key="6">
    <source>
        <dbReference type="Proteomes" id="UP000192911"/>
    </source>
</evidence>
<keyword evidence="3 4" id="KW-0732">Signal</keyword>
<dbReference type="InterPro" id="IPR005318">
    <property type="entry name" value="OM_porin_bac"/>
</dbReference>
<dbReference type="Pfam" id="PF03573">
    <property type="entry name" value="OprD"/>
    <property type="match status" value="1"/>
</dbReference>
<keyword evidence="6" id="KW-1185">Reference proteome</keyword>
<dbReference type="RefSeq" id="WP_085229434.1">
    <property type="nucleotide sequence ID" value="NZ_BSQD01000007.1"/>
</dbReference>
<feature type="signal peptide" evidence="4">
    <location>
        <begin position="1"/>
        <end position="32"/>
    </location>
</feature>
<dbReference type="Proteomes" id="UP000192911">
    <property type="component" value="Unassembled WGS sequence"/>
</dbReference>
<keyword evidence="2" id="KW-0813">Transport</keyword>
<evidence type="ECO:0000256" key="4">
    <source>
        <dbReference type="SAM" id="SignalP"/>
    </source>
</evidence>
<dbReference type="InterPro" id="IPR023614">
    <property type="entry name" value="Porin_dom_sf"/>
</dbReference>
<dbReference type="PANTHER" id="PTHR34596:SF2">
    <property type="entry name" value="CHITOPORIN"/>
    <property type="match status" value="1"/>
</dbReference>
<reference evidence="6" key="1">
    <citation type="submission" date="2017-04" db="EMBL/GenBank/DDBJ databases">
        <authorList>
            <person name="Varghese N."/>
            <person name="Submissions S."/>
        </authorList>
    </citation>
    <scope>NUCLEOTIDE SEQUENCE [LARGE SCALE GENOMIC DNA]</scope>
    <source>
        <strain evidence="6">Ballard 720</strain>
    </source>
</reference>
<proteinExistence type="inferred from homology"/>
<accession>A0A1X7G2Y4</accession>
<evidence type="ECO:0000256" key="1">
    <source>
        <dbReference type="ARBA" id="ARBA00009075"/>
    </source>
</evidence>
<comment type="similarity">
    <text evidence="1">Belongs to the outer membrane porin (Opr) (TC 1.B.25) family.</text>
</comment>
<name>A0A1X7G2Y4_TRICW</name>
<dbReference type="AlphaFoldDB" id="A0A1X7G2Y4"/>
<dbReference type="GeneID" id="95553203"/>
<evidence type="ECO:0000256" key="2">
    <source>
        <dbReference type="ARBA" id="ARBA00022448"/>
    </source>
</evidence>
<protein>
    <submittedName>
        <fullName evidence="5">Outer membrane porin, OprD family</fullName>
    </submittedName>
</protein>
<dbReference type="PROSITE" id="PS51257">
    <property type="entry name" value="PROKAR_LIPOPROTEIN"/>
    <property type="match status" value="1"/>
</dbReference>
<evidence type="ECO:0000313" key="5">
    <source>
        <dbReference type="EMBL" id="SMF63040.1"/>
    </source>
</evidence>
<dbReference type="GO" id="GO:0015288">
    <property type="term" value="F:porin activity"/>
    <property type="evidence" value="ECO:0007669"/>
    <property type="project" value="TreeGrafter"/>
</dbReference>
<organism evidence="5 6">
    <name type="scientific">Trinickia caryophylli</name>
    <name type="common">Paraburkholderia caryophylli</name>
    <dbReference type="NCBI Taxonomy" id="28094"/>
    <lineage>
        <taxon>Bacteria</taxon>
        <taxon>Pseudomonadati</taxon>
        <taxon>Pseudomonadota</taxon>
        <taxon>Betaproteobacteria</taxon>
        <taxon>Burkholderiales</taxon>
        <taxon>Burkholderiaceae</taxon>
        <taxon>Trinickia</taxon>
    </lineage>
</organism>
<sequence>MERDKSLTVRAATFIACAGLSCVCVTAGAEQAAETVANVDVIEAAPADLAVQSSQARSRGLFADGHFGIELRSYTDYLHNAGTRARRAWVGSTQARYESGFSTGLIGSGFDAALFGALKFDGGMGAGNMVHVDKNGGGANRLAWGYPGTYDVKARISETVAKFGLHAVSNPFLEPHDNRALPPTFLGVSLASREWRNVTLQAGSFTKVNARGHTSLSSLSTSYGGVNFDRLSYLGGVWDYSSNGSAALFADEAEDVWRQYYASVQQSIGRTESVKLTGFANLYATRDTGTARQGPIDTKTFSVALTAQHGPHALLLGYQRVLGDEFFDYVNETAGDYLANSMDVDYNAPHEQSLQLRYMFDGKYANLPGFSAMLWAQQGWGADGSAVARDPGRAGTAAGTLYLRNGQPVHGRHHEFGVVQSYMVQGGRFKHLKFQLSAMWHVGSTYYPDPTGQVYRLVMTLPISVF</sequence>
<dbReference type="GO" id="GO:0016020">
    <property type="term" value="C:membrane"/>
    <property type="evidence" value="ECO:0007669"/>
    <property type="project" value="InterPro"/>
</dbReference>
<dbReference type="OrthoDB" id="6759120at2"/>